<reference evidence="2 3" key="1">
    <citation type="submission" date="2023-06" db="EMBL/GenBank/DDBJ databases">
        <title>Pelomonas sp. APW6 16S ribosomal RNA gene genome sequencing and assembly.</title>
        <authorList>
            <person name="Woo H."/>
        </authorList>
    </citation>
    <scope>NUCLEOTIDE SEQUENCE [LARGE SCALE GENOMIC DNA]</scope>
    <source>
        <strain evidence="2 3">APW6</strain>
    </source>
</reference>
<evidence type="ECO:0000313" key="2">
    <source>
        <dbReference type="EMBL" id="MDL5030688.1"/>
    </source>
</evidence>
<proteinExistence type="predicted"/>
<sequence length="284" mass="31422">MILRAVGRRAWLRVLLMGSALVAAAPLRAQGPVAPPTAASAASAGTGQSLLALSDPWCPFNCQPDSDRPGYVVEMLRDVFTPPTWRLSYRIVPWDRALQEVRDGQAALALVLTREQAQQHGLLIGRETVGEPIDCLYVSAGNPLRFSRASDLDSLRQVAVVSGYEYEHAFGEWLARPANRPKIVFTRGANPAEVNARNLARGRVDGVIETAAVMQLQIQQLRLQDRIREAGCQPASPVYVGFSPRLPQAARLVEQFDQGIVEMRHNRRLARLLARYGLQDWKPD</sequence>
<dbReference type="PROSITE" id="PS51318">
    <property type="entry name" value="TAT"/>
    <property type="match status" value="1"/>
</dbReference>
<dbReference type="Gene3D" id="3.40.190.10">
    <property type="entry name" value="Periplasmic binding protein-like II"/>
    <property type="match status" value="2"/>
</dbReference>
<comment type="caution">
    <text evidence="2">The sequence shown here is derived from an EMBL/GenBank/DDBJ whole genome shotgun (WGS) entry which is preliminary data.</text>
</comment>
<protein>
    <submittedName>
        <fullName evidence="2">Transporter substrate-binding domain-containing protein</fullName>
    </submittedName>
</protein>
<gene>
    <name evidence="2" type="ORF">QRD43_02115</name>
</gene>
<dbReference type="EMBL" id="JASVDS010000001">
    <property type="protein sequence ID" value="MDL5030688.1"/>
    <property type="molecule type" value="Genomic_DNA"/>
</dbReference>
<name>A0ABT7LCV8_9BURK</name>
<dbReference type="PANTHER" id="PTHR35936:SF25">
    <property type="entry name" value="ABC TRANSPORTER SUBSTRATE-BINDING PROTEIN"/>
    <property type="match status" value="1"/>
</dbReference>
<organism evidence="2 3">
    <name type="scientific">Roseateles subflavus</name>
    <dbReference type="NCBI Taxonomy" id="3053353"/>
    <lineage>
        <taxon>Bacteria</taxon>
        <taxon>Pseudomonadati</taxon>
        <taxon>Pseudomonadota</taxon>
        <taxon>Betaproteobacteria</taxon>
        <taxon>Burkholderiales</taxon>
        <taxon>Sphaerotilaceae</taxon>
        <taxon>Roseateles</taxon>
    </lineage>
</organism>
<evidence type="ECO:0000313" key="3">
    <source>
        <dbReference type="Proteomes" id="UP001238603"/>
    </source>
</evidence>
<feature type="chain" id="PRO_5046823349" evidence="1">
    <location>
        <begin position="30"/>
        <end position="284"/>
    </location>
</feature>
<accession>A0ABT7LCV8</accession>
<dbReference type="Proteomes" id="UP001238603">
    <property type="component" value="Unassembled WGS sequence"/>
</dbReference>
<dbReference type="PANTHER" id="PTHR35936">
    <property type="entry name" value="MEMBRANE-BOUND LYTIC MUREIN TRANSGLYCOSYLASE F"/>
    <property type="match status" value="1"/>
</dbReference>
<keyword evidence="1" id="KW-0732">Signal</keyword>
<feature type="signal peptide" evidence="1">
    <location>
        <begin position="1"/>
        <end position="29"/>
    </location>
</feature>
<dbReference type="InterPro" id="IPR006311">
    <property type="entry name" value="TAT_signal"/>
</dbReference>
<keyword evidence="3" id="KW-1185">Reference proteome</keyword>
<dbReference type="RefSeq" id="WP_285980820.1">
    <property type="nucleotide sequence ID" value="NZ_JASVDS010000001.1"/>
</dbReference>
<dbReference type="SUPFAM" id="SSF53850">
    <property type="entry name" value="Periplasmic binding protein-like II"/>
    <property type="match status" value="1"/>
</dbReference>
<evidence type="ECO:0000256" key="1">
    <source>
        <dbReference type="SAM" id="SignalP"/>
    </source>
</evidence>